<keyword evidence="2" id="KW-0813">Transport</keyword>
<dbReference type="InterPro" id="IPR005821">
    <property type="entry name" value="Ion_trans_dom"/>
</dbReference>
<feature type="domain" description="Ion transport" evidence="12">
    <location>
        <begin position="59"/>
        <end position="329"/>
    </location>
</feature>
<evidence type="ECO:0000256" key="8">
    <source>
        <dbReference type="ARBA" id="ARBA00023136"/>
    </source>
</evidence>
<keyword evidence="3 11" id="KW-0812">Transmembrane</keyword>
<keyword evidence="4" id="KW-0677">Repeat</keyword>
<organism evidence="13 14">
    <name type="scientific">Cymbomonas tetramitiformis</name>
    <dbReference type="NCBI Taxonomy" id="36881"/>
    <lineage>
        <taxon>Eukaryota</taxon>
        <taxon>Viridiplantae</taxon>
        <taxon>Chlorophyta</taxon>
        <taxon>Pyramimonadophyceae</taxon>
        <taxon>Pyramimonadales</taxon>
        <taxon>Pyramimonadaceae</taxon>
        <taxon>Cymbomonas</taxon>
    </lineage>
</organism>
<dbReference type="Proteomes" id="UP001190700">
    <property type="component" value="Unassembled WGS sequence"/>
</dbReference>
<dbReference type="Gene3D" id="1.10.287.70">
    <property type="match status" value="2"/>
</dbReference>
<dbReference type="SUPFAM" id="SSF81324">
    <property type="entry name" value="Voltage-gated potassium channels"/>
    <property type="match status" value="2"/>
</dbReference>
<proteinExistence type="predicted"/>
<dbReference type="AlphaFoldDB" id="A0AAE0KV21"/>
<feature type="transmembrane region" description="Helical" evidence="11">
    <location>
        <begin position="410"/>
        <end position="428"/>
    </location>
</feature>
<dbReference type="Pfam" id="PF00520">
    <property type="entry name" value="Ion_trans"/>
    <property type="match status" value="2"/>
</dbReference>
<comment type="subcellular location">
    <subcellularLocation>
        <location evidence="1">Membrane</location>
        <topology evidence="1">Multi-pass membrane protein</topology>
    </subcellularLocation>
</comment>
<evidence type="ECO:0000256" key="4">
    <source>
        <dbReference type="ARBA" id="ARBA00022737"/>
    </source>
</evidence>
<feature type="transmembrane region" description="Helical" evidence="11">
    <location>
        <begin position="130"/>
        <end position="149"/>
    </location>
</feature>
<reference evidence="13 14" key="1">
    <citation type="journal article" date="2015" name="Genome Biol. Evol.">
        <title>Comparative Genomics of a Bacterivorous Green Alga Reveals Evolutionary Causalities and Consequences of Phago-Mixotrophic Mode of Nutrition.</title>
        <authorList>
            <person name="Burns J.A."/>
            <person name="Paasch A."/>
            <person name="Narechania A."/>
            <person name="Kim E."/>
        </authorList>
    </citation>
    <scope>NUCLEOTIDE SEQUENCE [LARGE SCALE GENOMIC DNA]</scope>
    <source>
        <strain evidence="13 14">PLY_AMNH</strain>
    </source>
</reference>
<evidence type="ECO:0000313" key="14">
    <source>
        <dbReference type="Proteomes" id="UP001190700"/>
    </source>
</evidence>
<keyword evidence="9" id="KW-0325">Glycoprotein</keyword>
<feature type="transmembrane region" description="Helical" evidence="11">
    <location>
        <begin position="593"/>
        <end position="616"/>
    </location>
</feature>
<keyword evidence="6 11" id="KW-1133">Transmembrane helix</keyword>
<comment type="caution">
    <text evidence="13">The sequence shown here is derived from an EMBL/GenBank/DDBJ whole genome shotgun (WGS) entry which is preliminary data.</text>
</comment>
<evidence type="ECO:0000256" key="9">
    <source>
        <dbReference type="ARBA" id="ARBA00023180"/>
    </source>
</evidence>
<feature type="transmembrane region" description="Helical" evidence="11">
    <location>
        <begin position="56"/>
        <end position="78"/>
    </location>
</feature>
<dbReference type="InterPro" id="IPR043203">
    <property type="entry name" value="VGCC_Ca_Na"/>
</dbReference>
<evidence type="ECO:0000256" key="5">
    <source>
        <dbReference type="ARBA" id="ARBA00022882"/>
    </source>
</evidence>
<evidence type="ECO:0000256" key="6">
    <source>
        <dbReference type="ARBA" id="ARBA00022989"/>
    </source>
</evidence>
<evidence type="ECO:0000256" key="7">
    <source>
        <dbReference type="ARBA" id="ARBA00023065"/>
    </source>
</evidence>
<keyword evidence="14" id="KW-1185">Reference proteome</keyword>
<evidence type="ECO:0000256" key="1">
    <source>
        <dbReference type="ARBA" id="ARBA00004141"/>
    </source>
</evidence>
<gene>
    <name evidence="13" type="ORF">CYMTET_29551</name>
</gene>
<dbReference type="PANTHER" id="PTHR10037">
    <property type="entry name" value="VOLTAGE-GATED CATION CHANNEL CALCIUM AND SODIUM"/>
    <property type="match status" value="1"/>
</dbReference>
<feature type="non-terminal residue" evidence="13">
    <location>
        <position position="1"/>
    </location>
</feature>
<accession>A0AAE0KV21</accession>
<feature type="transmembrane region" description="Helical" evidence="11">
    <location>
        <begin position="99"/>
        <end position="118"/>
    </location>
</feature>
<keyword evidence="10" id="KW-0407">Ion channel</keyword>
<dbReference type="InterPro" id="IPR027359">
    <property type="entry name" value="Volt_channel_dom_sf"/>
</dbReference>
<evidence type="ECO:0000313" key="13">
    <source>
        <dbReference type="EMBL" id="KAK3261545.1"/>
    </source>
</evidence>
<dbReference type="Gene3D" id="1.20.120.350">
    <property type="entry name" value="Voltage-gated potassium channels. Chain C"/>
    <property type="match status" value="2"/>
</dbReference>
<evidence type="ECO:0000256" key="10">
    <source>
        <dbReference type="ARBA" id="ARBA00023303"/>
    </source>
</evidence>
<dbReference type="FunFam" id="1.20.120.350:FF:000009">
    <property type="entry name" value="Voltage-dependent T-type calcium channel subunit alpha"/>
    <property type="match status" value="1"/>
</dbReference>
<keyword evidence="5" id="KW-0851">Voltage-gated channel</keyword>
<protein>
    <submittedName>
        <fullName evidence="13">Mitochondrial thiamine pyrophosphate transporter</fullName>
    </submittedName>
</protein>
<evidence type="ECO:0000256" key="3">
    <source>
        <dbReference type="ARBA" id="ARBA00022692"/>
    </source>
</evidence>
<evidence type="ECO:0000256" key="2">
    <source>
        <dbReference type="ARBA" id="ARBA00022448"/>
    </source>
</evidence>
<evidence type="ECO:0000259" key="12">
    <source>
        <dbReference type="Pfam" id="PF00520"/>
    </source>
</evidence>
<sequence>ASVIDFLELGWQWLMAKLAPPTDADINSKGHRFLQHKSLGILHGESPYRRLCVKVVLSPLFEGVILILILFTCVLLTLESSRLEVDSARYRFIQHADSITTIIFTGEMILKILAQGFVMHEESYLRSSANALDCLIVLSSLISLAIVDVKASPLKVLRALRALRPLKVVSRDEGLQVVVSSLMQAAPSVLYLAVFGFMLSYIFAIIGVQMFSAQFDGCNDNTVVDKTECLSQESFWQENRQMPRMWNRPPYNFDSVPNAMIALLVVTTMDNWELIMFQAMDSVGEGQQPVENNKSWLCIYFLIFVICSSMVWFNIFVGVVVNTYSKMQMQLGGKTFVTERQRQLEVSLKVKNIQRTSGWSHEVPSNPLRYVCWWTCLKWQFDTFMFVVVCVSTVVMATVHEGQTERHTEILWYLEITFTIIFFLEAMVKVVGKGWTAYWVDSWNRFDFLVMLMSSCELVLKLSASSLGTLAIGPVLRSLRISRMFKIVGKFKGLRVLFNTLLMSLPALYNVGTLLFLVCFVYAVVGMAFFGEVDGYEDGAINEHANFWYFGNALLTVLRIVTGDNWGALLADIMNCNDGGYPNWECGIPVFPLIYFCTLIGLCSAIMLNLIVAIIIDKFIQNASEEGLLKEGDGLKNESILDVLRRIAYLDIFTMALKRKIVAARAYSIEEEEEEVEDLGNQ</sequence>
<feature type="transmembrane region" description="Helical" evidence="11">
    <location>
        <begin position="189"/>
        <end position="211"/>
    </location>
</feature>
<evidence type="ECO:0000256" key="11">
    <source>
        <dbReference type="SAM" id="Phobius"/>
    </source>
</evidence>
<keyword evidence="7" id="KW-0406">Ion transport</keyword>
<feature type="transmembrane region" description="Helical" evidence="11">
    <location>
        <begin position="296"/>
        <end position="321"/>
    </location>
</feature>
<feature type="transmembrane region" description="Helical" evidence="11">
    <location>
        <begin position="379"/>
        <end position="398"/>
    </location>
</feature>
<dbReference type="GO" id="GO:0005248">
    <property type="term" value="F:voltage-gated sodium channel activity"/>
    <property type="evidence" value="ECO:0007669"/>
    <property type="project" value="TreeGrafter"/>
</dbReference>
<dbReference type="FunFam" id="1.10.287.70:FF:000117">
    <property type="entry name" value="Voltage-gated Ca2+ channel, alpha subunit"/>
    <property type="match status" value="1"/>
</dbReference>
<dbReference type="PANTHER" id="PTHR10037:SF62">
    <property type="entry name" value="SODIUM CHANNEL PROTEIN 60E"/>
    <property type="match status" value="1"/>
</dbReference>
<name>A0AAE0KV21_9CHLO</name>
<dbReference type="GO" id="GO:0001518">
    <property type="term" value="C:voltage-gated sodium channel complex"/>
    <property type="evidence" value="ECO:0007669"/>
    <property type="project" value="TreeGrafter"/>
</dbReference>
<feature type="transmembrane region" description="Helical" evidence="11">
    <location>
        <begin position="496"/>
        <end position="525"/>
    </location>
</feature>
<dbReference type="EMBL" id="LGRX02016830">
    <property type="protein sequence ID" value="KAK3261545.1"/>
    <property type="molecule type" value="Genomic_DNA"/>
</dbReference>
<feature type="domain" description="Ion transport" evidence="12">
    <location>
        <begin position="381"/>
        <end position="623"/>
    </location>
</feature>
<keyword evidence="8 11" id="KW-0472">Membrane</keyword>